<sequence length="243" mass="27349">MLVHNDIKNNNGNCLMQDKTNLLNIATQGGSSCSTTSISIDDITIFKKMGITYDCALYDHDYDIPALPNISLLSKNVVVYIAGYVVKMTRRYIKCPVCVEALENVASGACDDSFMFLNRKNVGGLIKPSQNVIVICQRIEQQIRKLLVITDAKVPKEKAFFDSFVRLLTNAVYQNSFIDLKEHMLNTALVDGNFSNHILDMLKVIVTSYCKIRFNSLTKKQTEKAVGNLIRKTLSRLIIFSHQ</sequence>
<dbReference type="AlphaFoldDB" id="A0AAN7SPU2"/>
<evidence type="ECO:0000313" key="2">
    <source>
        <dbReference type="Proteomes" id="UP001353858"/>
    </source>
</evidence>
<dbReference type="Proteomes" id="UP001353858">
    <property type="component" value="Unassembled WGS sequence"/>
</dbReference>
<proteinExistence type="predicted"/>
<protein>
    <submittedName>
        <fullName evidence="1">Uncharacterized protein</fullName>
    </submittedName>
</protein>
<dbReference type="EMBL" id="JARPUR010000002">
    <property type="protein sequence ID" value="KAK4882028.1"/>
    <property type="molecule type" value="Genomic_DNA"/>
</dbReference>
<reference evidence="2" key="1">
    <citation type="submission" date="2023-01" db="EMBL/GenBank/DDBJ databases">
        <title>Key to firefly adult light organ development and bioluminescence: homeobox transcription factors regulate luciferase expression and transportation to peroxisome.</title>
        <authorList>
            <person name="Fu X."/>
        </authorList>
    </citation>
    <scope>NUCLEOTIDE SEQUENCE [LARGE SCALE GENOMIC DNA]</scope>
</reference>
<accession>A0AAN7SPU2</accession>
<gene>
    <name evidence="1" type="ORF">RN001_005347</name>
</gene>
<name>A0AAN7SPU2_9COLE</name>
<organism evidence="1 2">
    <name type="scientific">Aquatica leii</name>
    <dbReference type="NCBI Taxonomy" id="1421715"/>
    <lineage>
        <taxon>Eukaryota</taxon>
        <taxon>Metazoa</taxon>
        <taxon>Ecdysozoa</taxon>
        <taxon>Arthropoda</taxon>
        <taxon>Hexapoda</taxon>
        <taxon>Insecta</taxon>
        <taxon>Pterygota</taxon>
        <taxon>Neoptera</taxon>
        <taxon>Endopterygota</taxon>
        <taxon>Coleoptera</taxon>
        <taxon>Polyphaga</taxon>
        <taxon>Elateriformia</taxon>
        <taxon>Elateroidea</taxon>
        <taxon>Lampyridae</taxon>
        <taxon>Luciolinae</taxon>
        <taxon>Aquatica</taxon>
    </lineage>
</organism>
<keyword evidence="2" id="KW-1185">Reference proteome</keyword>
<comment type="caution">
    <text evidence="1">The sequence shown here is derived from an EMBL/GenBank/DDBJ whole genome shotgun (WGS) entry which is preliminary data.</text>
</comment>
<evidence type="ECO:0000313" key="1">
    <source>
        <dbReference type="EMBL" id="KAK4882028.1"/>
    </source>
</evidence>